<dbReference type="RefSeq" id="WP_386407680.1">
    <property type="nucleotide sequence ID" value="NZ_JBHSPT010000158.1"/>
</dbReference>
<keyword evidence="2" id="KW-1185">Reference proteome</keyword>
<reference evidence="2" key="1">
    <citation type="journal article" date="2019" name="Int. J. Syst. Evol. Microbiol.">
        <title>The Global Catalogue of Microorganisms (GCM) 10K type strain sequencing project: providing services to taxonomists for standard genome sequencing and annotation.</title>
        <authorList>
            <consortium name="The Broad Institute Genomics Platform"/>
            <consortium name="The Broad Institute Genome Sequencing Center for Infectious Disease"/>
            <person name="Wu L."/>
            <person name="Ma J."/>
        </authorList>
    </citation>
    <scope>NUCLEOTIDE SEQUENCE [LARGE SCALE GENOMIC DNA]</scope>
    <source>
        <strain evidence="2">JCM 12763</strain>
    </source>
</reference>
<proteinExistence type="predicted"/>
<gene>
    <name evidence="1" type="ORF">ACFP50_37470</name>
</gene>
<organism evidence="1 2">
    <name type="scientific">Streptomyces pratens</name>
    <dbReference type="NCBI Taxonomy" id="887456"/>
    <lineage>
        <taxon>Bacteria</taxon>
        <taxon>Bacillati</taxon>
        <taxon>Actinomycetota</taxon>
        <taxon>Actinomycetes</taxon>
        <taxon>Kitasatosporales</taxon>
        <taxon>Streptomycetaceae</taxon>
        <taxon>Streptomyces</taxon>
    </lineage>
</organism>
<evidence type="ECO:0000313" key="1">
    <source>
        <dbReference type="EMBL" id="MFC6060875.1"/>
    </source>
</evidence>
<accession>A0ABW1MC41</accession>
<evidence type="ECO:0000313" key="2">
    <source>
        <dbReference type="Proteomes" id="UP001596242"/>
    </source>
</evidence>
<name>A0ABW1MC41_9ACTN</name>
<dbReference type="Proteomes" id="UP001596242">
    <property type="component" value="Unassembled WGS sequence"/>
</dbReference>
<protein>
    <submittedName>
        <fullName evidence="1">Uncharacterized protein</fullName>
    </submittedName>
</protein>
<sequence>MASLSFSAPHEVDDRLSGSMTPAWMCREPTDFAACRWTSVCKGCKQSR</sequence>
<comment type="caution">
    <text evidence="1">The sequence shown here is derived from an EMBL/GenBank/DDBJ whole genome shotgun (WGS) entry which is preliminary data.</text>
</comment>
<dbReference type="EMBL" id="JBHSPT010000158">
    <property type="protein sequence ID" value="MFC6060875.1"/>
    <property type="molecule type" value="Genomic_DNA"/>
</dbReference>